<dbReference type="Proteomes" id="UP000603200">
    <property type="component" value="Unassembled WGS sequence"/>
</dbReference>
<dbReference type="EMBL" id="BOMN01000038">
    <property type="protein sequence ID" value="GIE20122.1"/>
    <property type="molecule type" value="Genomic_DNA"/>
</dbReference>
<keyword evidence="2" id="KW-1133">Transmembrane helix</keyword>
<feature type="compositionally biased region" description="Low complexity" evidence="1">
    <location>
        <begin position="99"/>
        <end position="119"/>
    </location>
</feature>
<sequence>MSRQVRNRVTAMVLGGFLLAAAVVTTGAASAAPAGTGSCATIEIVVCGSADEPLPVPVTPDPTVDPTEVSPGPDPTDPTVPPGSTDPGTQPPTGPTTTPPVATQTPTATPNTTRPTRPGSVVTHTAAPILPPGGPRSPIKNNTATGTPGAAGQPFTQVPPRNAKAALAGVPTLKLPLTTTPGGPVLDAGPAREDAAAEPVAALDPITESRPIGLLALVAVICVVGVGAGTIRSFVSERASRSTIA</sequence>
<feature type="compositionally biased region" description="Pro residues" evidence="1">
    <location>
        <begin position="72"/>
        <end position="81"/>
    </location>
</feature>
<evidence type="ECO:0000256" key="1">
    <source>
        <dbReference type="SAM" id="MobiDB-lite"/>
    </source>
</evidence>
<keyword evidence="2" id="KW-0472">Membrane</keyword>
<evidence type="ECO:0000313" key="5">
    <source>
        <dbReference type="Proteomes" id="UP000603200"/>
    </source>
</evidence>
<proteinExistence type="predicted"/>
<name>A0ABQ3ZPM5_9ACTN</name>
<feature type="transmembrane region" description="Helical" evidence="2">
    <location>
        <begin position="212"/>
        <end position="235"/>
    </location>
</feature>
<evidence type="ECO:0000256" key="3">
    <source>
        <dbReference type="SAM" id="SignalP"/>
    </source>
</evidence>
<feature type="chain" id="PRO_5047518638" evidence="3">
    <location>
        <begin position="32"/>
        <end position="245"/>
    </location>
</feature>
<comment type="caution">
    <text evidence="4">The sequence shown here is derived from an EMBL/GenBank/DDBJ whole genome shotgun (WGS) entry which is preliminary data.</text>
</comment>
<protein>
    <submittedName>
        <fullName evidence="4">Uncharacterized protein</fullName>
    </submittedName>
</protein>
<keyword evidence="2" id="KW-0812">Transmembrane</keyword>
<feature type="region of interest" description="Disordered" evidence="1">
    <location>
        <begin position="51"/>
        <end position="158"/>
    </location>
</feature>
<evidence type="ECO:0000313" key="4">
    <source>
        <dbReference type="EMBL" id="GIE20122.1"/>
    </source>
</evidence>
<evidence type="ECO:0000256" key="2">
    <source>
        <dbReference type="SAM" id="Phobius"/>
    </source>
</evidence>
<gene>
    <name evidence="4" type="ORF">Ahu01nite_032240</name>
</gene>
<organism evidence="4 5">
    <name type="scientific">Winogradskya humida</name>
    <dbReference type="NCBI Taxonomy" id="113566"/>
    <lineage>
        <taxon>Bacteria</taxon>
        <taxon>Bacillati</taxon>
        <taxon>Actinomycetota</taxon>
        <taxon>Actinomycetes</taxon>
        <taxon>Micromonosporales</taxon>
        <taxon>Micromonosporaceae</taxon>
        <taxon>Winogradskya</taxon>
    </lineage>
</organism>
<accession>A0ABQ3ZPM5</accession>
<feature type="signal peptide" evidence="3">
    <location>
        <begin position="1"/>
        <end position="31"/>
    </location>
</feature>
<feature type="compositionally biased region" description="Pro residues" evidence="1">
    <location>
        <begin position="89"/>
        <end position="98"/>
    </location>
</feature>
<keyword evidence="3" id="KW-0732">Signal</keyword>
<feature type="compositionally biased region" description="Low complexity" evidence="1">
    <location>
        <begin position="61"/>
        <end position="71"/>
    </location>
</feature>
<reference evidence="4 5" key="1">
    <citation type="submission" date="2021-01" db="EMBL/GenBank/DDBJ databases">
        <title>Whole genome shotgun sequence of Actinoplanes humidus NBRC 14915.</title>
        <authorList>
            <person name="Komaki H."/>
            <person name="Tamura T."/>
        </authorList>
    </citation>
    <scope>NUCLEOTIDE SEQUENCE [LARGE SCALE GENOMIC DNA]</scope>
    <source>
        <strain evidence="4 5">NBRC 14915</strain>
    </source>
</reference>
<keyword evidence="5" id="KW-1185">Reference proteome</keyword>